<dbReference type="EMBL" id="AMFJ01000766">
    <property type="protein sequence ID" value="EKE26533.1"/>
    <property type="molecule type" value="Genomic_DNA"/>
</dbReference>
<protein>
    <submittedName>
        <fullName evidence="1">Uncharacterized protein</fullName>
    </submittedName>
</protein>
<name>K2FUD4_9BACT</name>
<gene>
    <name evidence="1" type="ORF">ACD_4C00250G0005</name>
</gene>
<sequence length="505" mass="61751">MATTLEKWENIIKEKRKNTPFRDFVKEITSWQPLSFYNINWKISRYPDTLRVKIIDDRDFIDRSIDEIQVGWDIDTADFMWSLQELWLEHGLPRLWHFWETENSAFSETVGAVKNAYLSFMCFYAENVLYSFCVTWNTKDVLYSFCVTWNTKDVFNSVLVVNNSEIVYFSTWVIKSFKIFYSRCIIDSNNVWFSVNLMWCSECIFCDNLENKSYCIWNVQYSKEEYLHKKTEILDRKEKFLSYMEKISSIPWMNISSSNLSDSTFTLFSENLQNSHYSYQIKDWRNAILAWNFSWAEWVSEKMYDNFTTAINAFDIYWWLWTSPWDNGYCNMNSWEFSHLYYSRFMMSCSFCLWCVWLKNKSYCILNKQYSKEEWYILVDKIFEQMNKDWILWNFFPWKLNPFYFNDTAAYLIDDSFTKEEVTKESYMWRDEEIKVDIPEWSEIVDIKDLDIVNYGEEILKKVIRDKSWNYYRIVKMEYDFLKKYNLPLPEVHWLDRIKLGFKFN</sequence>
<comment type="caution">
    <text evidence="1">The sequence shown here is derived from an EMBL/GenBank/DDBJ whole genome shotgun (WGS) entry which is preliminary data.</text>
</comment>
<accession>K2FUD4</accession>
<dbReference type="AlphaFoldDB" id="K2FUD4"/>
<evidence type="ECO:0000313" key="1">
    <source>
        <dbReference type="EMBL" id="EKE26533.1"/>
    </source>
</evidence>
<organism evidence="1">
    <name type="scientific">uncultured bacterium</name>
    <name type="common">gcode 4</name>
    <dbReference type="NCBI Taxonomy" id="1234023"/>
    <lineage>
        <taxon>Bacteria</taxon>
        <taxon>environmental samples</taxon>
    </lineage>
</organism>
<proteinExistence type="predicted"/>
<reference evidence="1" key="1">
    <citation type="journal article" date="2012" name="Science">
        <title>Fermentation, hydrogen, and sulfur metabolism in multiple uncultivated bacterial phyla.</title>
        <authorList>
            <person name="Wrighton K.C."/>
            <person name="Thomas B.C."/>
            <person name="Sharon I."/>
            <person name="Miller C.S."/>
            <person name="Castelle C.J."/>
            <person name="VerBerkmoes N.C."/>
            <person name="Wilkins M.J."/>
            <person name="Hettich R.L."/>
            <person name="Lipton M.S."/>
            <person name="Williams K.H."/>
            <person name="Long P.E."/>
            <person name="Banfield J.F."/>
        </authorList>
    </citation>
    <scope>NUCLEOTIDE SEQUENCE [LARGE SCALE GENOMIC DNA]</scope>
</reference>